<dbReference type="PROSITE" id="PS52050">
    <property type="entry name" value="WYL"/>
    <property type="match status" value="1"/>
</dbReference>
<sequence>MRRTDRLFELLQLFREGRFWRGRDLAERLETSLRTVYRDIDTLVASGIPIEGERGVGYILREPIFLPPLTLSSAELEALHLGVELVSRMGDPALSEAAARLKVKIDAVAPTSQRGADHAGAVSLFTPAPTGPQRFLPILRDAVKARALLAMTYRRRDGMLSDRTVRPLHLEFWGRVWTLTAWCEARSDFRVFRADRIEAVSSGRGTFPVEAGKTYQDYLAQLRAREGTA</sequence>
<dbReference type="SUPFAM" id="SSF46785">
    <property type="entry name" value="Winged helix' DNA-binding domain"/>
    <property type="match status" value="1"/>
</dbReference>
<dbReference type="RefSeq" id="WP_110375918.1">
    <property type="nucleotide sequence ID" value="NZ_CAKNFM010000006.1"/>
</dbReference>
<dbReference type="InterPro" id="IPR051534">
    <property type="entry name" value="CBASS_pafABC_assoc_protein"/>
</dbReference>
<proteinExistence type="predicted"/>
<evidence type="ECO:0000313" key="3">
    <source>
        <dbReference type="EMBL" id="PXW57334.1"/>
    </source>
</evidence>
<evidence type="ECO:0000259" key="1">
    <source>
        <dbReference type="Pfam" id="PF08279"/>
    </source>
</evidence>
<feature type="domain" description="Helix-turn-helix type 11" evidence="1">
    <location>
        <begin position="6"/>
        <end position="59"/>
    </location>
</feature>
<dbReference type="InterPro" id="IPR026881">
    <property type="entry name" value="WYL_dom"/>
</dbReference>
<keyword evidence="4" id="KW-1185">Reference proteome</keyword>
<dbReference type="Pfam" id="PF08279">
    <property type="entry name" value="HTH_11"/>
    <property type="match status" value="1"/>
</dbReference>
<comment type="caution">
    <text evidence="3">The sequence shown here is derived from an EMBL/GenBank/DDBJ whole genome shotgun (WGS) entry which is preliminary data.</text>
</comment>
<dbReference type="EMBL" id="QJJK01000007">
    <property type="protein sequence ID" value="PXW57334.1"/>
    <property type="molecule type" value="Genomic_DNA"/>
</dbReference>
<dbReference type="InterPro" id="IPR036388">
    <property type="entry name" value="WH-like_DNA-bd_sf"/>
</dbReference>
<reference evidence="3 4" key="1">
    <citation type="submission" date="2018-05" db="EMBL/GenBank/DDBJ databases">
        <title>Genomic Encyclopedia of Type Strains, Phase IV (KMG-IV): sequencing the most valuable type-strain genomes for metagenomic binning, comparative biology and taxonomic classification.</title>
        <authorList>
            <person name="Goeker M."/>
        </authorList>
    </citation>
    <scope>NUCLEOTIDE SEQUENCE [LARGE SCALE GENOMIC DNA]</scope>
    <source>
        <strain evidence="3 4">DSM 6462</strain>
    </source>
</reference>
<evidence type="ECO:0000259" key="2">
    <source>
        <dbReference type="Pfam" id="PF13280"/>
    </source>
</evidence>
<dbReference type="PANTHER" id="PTHR34580">
    <property type="match status" value="1"/>
</dbReference>
<protein>
    <submittedName>
        <fullName evidence="3">HTH domain-containing protein</fullName>
    </submittedName>
</protein>
<dbReference type="InterPro" id="IPR013196">
    <property type="entry name" value="HTH_11"/>
</dbReference>
<dbReference type="Proteomes" id="UP000248021">
    <property type="component" value="Unassembled WGS sequence"/>
</dbReference>
<name>A0A2V3U3M8_9HYPH</name>
<dbReference type="OrthoDB" id="9807255at2"/>
<dbReference type="Gene3D" id="1.10.10.10">
    <property type="entry name" value="Winged helix-like DNA-binding domain superfamily/Winged helix DNA-binding domain"/>
    <property type="match status" value="1"/>
</dbReference>
<dbReference type="InterPro" id="IPR036390">
    <property type="entry name" value="WH_DNA-bd_sf"/>
</dbReference>
<accession>A0A2V3U3M8</accession>
<feature type="domain" description="WYL" evidence="2">
    <location>
        <begin position="136"/>
        <end position="200"/>
    </location>
</feature>
<dbReference type="AlphaFoldDB" id="A0A2V3U3M8"/>
<gene>
    <name evidence="3" type="ORF">C7450_107375</name>
</gene>
<dbReference type="PANTHER" id="PTHR34580:SF3">
    <property type="entry name" value="PROTEIN PAFB"/>
    <property type="match status" value="1"/>
</dbReference>
<dbReference type="Pfam" id="PF13280">
    <property type="entry name" value="WYL"/>
    <property type="match status" value="1"/>
</dbReference>
<evidence type="ECO:0000313" key="4">
    <source>
        <dbReference type="Proteomes" id="UP000248021"/>
    </source>
</evidence>
<organism evidence="3 4">
    <name type="scientific">Chelatococcus asaccharovorans</name>
    <dbReference type="NCBI Taxonomy" id="28210"/>
    <lineage>
        <taxon>Bacteria</taxon>
        <taxon>Pseudomonadati</taxon>
        <taxon>Pseudomonadota</taxon>
        <taxon>Alphaproteobacteria</taxon>
        <taxon>Hyphomicrobiales</taxon>
        <taxon>Chelatococcaceae</taxon>
        <taxon>Chelatococcus</taxon>
    </lineage>
</organism>